<proteinExistence type="predicted"/>
<reference evidence="1" key="1">
    <citation type="journal article" date="2021" name="Proc. Natl. Acad. Sci. U.S.A.">
        <title>A Catalog of Tens of Thousands of Viruses from Human Metagenomes Reveals Hidden Associations with Chronic Diseases.</title>
        <authorList>
            <person name="Tisza M.J."/>
            <person name="Buck C.B."/>
        </authorList>
    </citation>
    <scope>NUCLEOTIDE SEQUENCE</scope>
    <source>
        <strain evidence="1">CtDyb2</strain>
    </source>
</reference>
<evidence type="ECO:0000313" key="1">
    <source>
        <dbReference type="EMBL" id="DAD79930.1"/>
    </source>
</evidence>
<protein>
    <submittedName>
        <fullName evidence="1">Uncharacterized protein</fullName>
    </submittedName>
</protein>
<organism evidence="1">
    <name type="scientific">Siphoviridae sp. ctDyb2</name>
    <dbReference type="NCBI Taxonomy" id="2826201"/>
    <lineage>
        <taxon>Viruses</taxon>
        <taxon>Duplodnaviria</taxon>
        <taxon>Heunggongvirae</taxon>
        <taxon>Uroviricota</taxon>
        <taxon>Caudoviricetes</taxon>
    </lineage>
</organism>
<name>A0A8S5MCG3_9CAUD</name>
<sequence>MRQSYLLTSDEVRQQAVDAGLPSYAVAVVEGMLAPAGTIHHRFAVLPTKLYSATDTDYAINLLRSSRFTQLIPSLLPAGVERGGFEGKGPKAVYWVARKPELSEAMQNLMLKLDKAGVNPRWATLNGTITVSSEDEELIKFTEALDGFDR</sequence>
<accession>A0A8S5MCG3</accession>
<dbReference type="EMBL" id="BK014875">
    <property type="protein sequence ID" value="DAD79930.1"/>
    <property type="molecule type" value="Genomic_DNA"/>
</dbReference>